<keyword evidence="1" id="KW-1133">Transmembrane helix</keyword>
<evidence type="ECO:0000256" key="1">
    <source>
        <dbReference type="SAM" id="Phobius"/>
    </source>
</evidence>
<keyword evidence="1" id="KW-0472">Membrane</keyword>
<dbReference type="EMBL" id="CP027845">
    <property type="protein sequence ID" value="AVP87131.1"/>
    <property type="molecule type" value="Genomic_DNA"/>
</dbReference>
<protein>
    <submittedName>
        <fullName evidence="2">Uncharacterized protein</fullName>
    </submittedName>
</protein>
<feature type="transmembrane region" description="Helical" evidence="1">
    <location>
        <begin position="12"/>
        <end position="29"/>
    </location>
</feature>
<dbReference type="KEGG" id="ptc:phytr_1730"/>
<organism evidence="2 3">
    <name type="scientific">Candidatus Phycorickettsia trachydisci</name>
    <dbReference type="NCBI Taxonomy" id="2115978"/>
    <lineage>
        <taxon>Bacteria</taxon>
        <taxon>Pseudomonadati</taxon>
        <taxon>Pseudomonadota</taxon>
        <taxon>Alphaproteobacteria</taxon>
        <taxon>Rickettsiales</taxon>
        <taxon>Rickettsiaceae</taxon>
        <taxon>Candidatus Phycorickettsia</taxon>
    </lineage>
</organism>
<sequence length="170" mass="19247">MNYLLNEPMVILTVFCIITINVYAVMQIFKLQDIVRQKDQQLWNQQLDMQLFVKIMNLANSDLNKLVSLLKGYTKASSIVIYNSLTKDFNFLDGEGDLKNYIIANCLHILEDGFNNQVLDIENASLLFTRAGENVIIFKFDSKVCMKESTLDIIKAALGFAGNSNGAICY</sequence>
<evidence type="ECO:0000313" key="2">
    <source>
        <dbReference type="EMBL" id="AVP87131.1"/>
    </source>
</evidence>
<dbReference type="Proteomes" id="UP000241762">
    <property type="component" value="Chromosome"/>
</dbReference>
<keyword evidence="3" id="KW-1185">Reference proteome</keyword>
<proteinExistence type="predicted"/>
<dbReference type="RefSeq" id="WP_106874004.1">
    <property type="nucleotide sequence ID" value="NZ_CP027845.1"/>
</dbReference>
<gene>
    <name evidence="2" type="ORF">phytr_1730</name>
</gene>
<keyword evidence="1" id="KW-0812">Transmembrane</keyword>
<dbReference type="AlphaFoldDB" id="A0A2P1P782"/>
<name>A0A2P1P782_9RICK</name>
<evidence type="ECO:0000313" key="3">
    <source>
        <dbReference type="Proteomes" id="UP000241762"/>
    </source>
</evidence>
<reference evidence="2 3" key="1">
    <citation type="submission" date="2018-03" db="EMBL/GenBank/DDBJ databases">
        <title>A gene transfer event suggests a long-term partnership between eustigmatophyte algae and a novel lineage of endosymbiotic bacteria.</title>
        <authorList>
            <person name="Yurchenko T."/>
            <person name="Sevcikova T."/>
            <person name="Pribyl P."/>
            <person name="El Karkouri K."/>
            <person name="Klimes V."/>
            <person name="Amaral R."/>
            <person name="Zbrankova V."/>
            <person name="Kim E."/>
            <person name="Raoult D."/>
            <person name="Santos L.M.A."/>
            <person name="Elias M."/>
        </authorList>
    </citation>
    <scope>NUCLEOTIDE SEQUENCE [LARGE SCALE GENOMIC DNA]</scope>
    <source>
        <strain evidence="2">CCALA 838</strain>
    </source>
</reference>
<accession>A0A2P1P782</accession>